<protein>
    <submittedName>
        <fullName evidence="2">Major facilitator superfamily (MFS) profile domain-containing protein</fullName>
    </submittedName>
</protein>
<reference evidence="2" key="1">
    <citation type="submission" date="2022-11" db="UniProtKB">
        <authorList>
            <consortium name="WormBaseParasite"/>
        </authorList>
    </citation>
    <scope>IDENTIFICATION</scope>
</reference>
<name>A0AC34GP51_9BILA</name>
<dbReference type="Proteomes" id="UP000887579">
    <property type="component" value="Unplaced"/>
</dbReference>
<organism evidence="1 2">
    <name type="scientific">Panagrolaimus sp. ES5</name>
    <dbReference type="NCBI Taxonomy" id="591445"/>
    <lineage>
        <taxon>Eukaryota</taxon>
        <taxon>Metazoa</taxon>
        <taxon>Ecdysozoa</taxon>
        <taxon>Nematoda</taxon>
        <taxon>Chromadorea</taxon>
        <taxon>Rhabditida</taxon>
        <taxon>Tylenchina</taxon>
        <taxon>Panagrolaimomorpha</taxon>
        <taxon>Panagrolaimoidea</taxon>
        <taxon>Panagrolaimidae</taxon>
        <taxon>Panagrolaimus</taxon>
    </lineage>
</organism>
<accession>A0AC34GP51</accession>
<evidence type="ECO:0000313" key="2">
    <source>
        <dbReference type="WBParaSite" id="ES5_v2.g5685.t1"/>
    </source>
</evidence>
<evidence type="ECO:0000313" key="1">
    <source>
        <dbReference type="Proteomes" id="UP000887579"/>
    </source>
</evidence>
<sequence length="540" mass="59518">MGAKWNELANEGEKQTSWRSIYVAAALSFVGAVQFSLYFSALWPYLQTLDKGTTETFYGYIVAGYSVGQIMSAPSFGYWSNKLKQVKLPLYIGLFLMFIGNAIYLSLEIIPFPAKFVLFIGRFITGVGSSNSCLLRTYASTASTSKDRSRAIAYVTCGQALGATCGPVFQLVFTPLGYPGLRYLNMGINIYTAPAYFACFMNVAGALALYFLFKEVYAGVEASSSATSTSADKKSQNHLPMYDTLAVITCYITRFTQMFVNTNLETIGSAFAMMMFGFSETKAVSFTAAAQGGVGILTFGVYLAYIFLKLENYVSSRKASFYSLIGLLIFHLLTYSWPFIPGNVPLQNSTNADSFGCNADKFSWCESLSPVNVYLYYSVYVLIIGVAFPTLNITTTTLFSKILGPRRQGTQQGILQASGSIARIIGPLGISVLYTDFGPRMTWNTEIIVIGVTIACWIAFYKRMIPLSFNPNNNPLEEEMIEKTQSKTSNLLIMIPDSSLSDSDSDSDLSSPSFEEGDRRNTFDSTMPLTCKRAQNVNRI</sequence>
<proteinExistence type="predicted"/>
<dbReference type="WBParaSite" id="ES5_v2.g5685.t1">
    <property type="protein sequence ID" value="ES5_v2.g5685.t1"/>
    <property type="gene ID" value="ES5_v2.g5685"/>
</dbReference>